<proteinExistence type="predicted"/>
<accession>A0A0C3ATS8</accession>
<dbReference type="AlphaFoldDB" id="A0A0C3ATS8"/>
<name>A0A0C3ATS8_SERVB</name>
<organism evidence="3 4">
    <name type="scientific">Serendipita vermifera MAFF 305830</name>
    <dbReference type="NCBI Taxonomy" id="933852"/>
    <lineage>
        <taxon>Eukaryota</taxon>
        <taxon>Fungi</taxon>
        <taxon>Dikarya</taxon>
        <taxon>Basidiomycota</taxon>
        <taxon>Agaricomycotina</taxon>
        <taxon>Agaricomycetes</taxon>
        <taxon>Sebacinales</taxon>
        <taxon>Serendipitaceae</taxon>
        <taxon>Serendipita</taxon>
    </lineage>
</organism>
<keyword evidence="4" id="KW-1185">Reference proteome</keyword>
<protein>
    <submittedName>
        <fullName evidence="3">Uncharacterized protein</fullName>
    </submittedName>
</protein>
<dbReference type="EMBL" id="KN824337">
    <property type="protein sequence ID" value="KIM23419.1"/>
    <property type="molecule type" value="Genomic_DNA"/>
</dbReference>
<keyword evidence="2" id="KW-0732">Signal</keyword>
<evidence type="ECO:0000256" key="2">
    <source>
        <dbReference type="SAM" id="SignalP"/>
    </source>
</evidence>
<evidence type="ECO:0000313" key="3">
    <source>
        <dbReference type="EMBL" id="KIM23419.1"/>
    </source>
</evidence>
<feature type="compositionally biased region" description="Basic and acidic residues" evidence="1">
    <location>
        <begin position="68"/>
        <end position="79"/>
    </location>
</feature>
<dbReference type="HOGENOM" id="CLU_2005332_0_0_1"/>
<reference evidence="4" key="2">
    <citation type="submission" date="2015-01" db="EMBL/GenBank/DDBJ databases">
        <title>Evolutionary Origins and Diversification of the Mycorrhizal Mutualists.</title>
        <authorList>
            <consortium name="DOE Joint Genome Institute"/>
            <consortium name="Mycorrhizal Genomics Consortium"/>
            <person name="Kohler A."/>
            <person name="Kuo A."/>
            <person name="Nagy L.G."/>
            <person name="Floudas D."/>
            <person name="Copeland A."/>
            <person name="Barry K.W."/>
            <person name="Cichocki N."/>
            <person name="Veneault-Fourrey C."/>
            <person name="LaButti K."/>
            <person name="Lindquist E.A."/>
            <person name="Lipzen A."/>
            <person name="Lundell T."/>
            <person name="Morin E."/>
            <person name="Murat C."/>
            <person name="Riley R."/>
            <person name="Ohm R."/>
            <person name="Sun H."/>
            <person name="Tunlid A."/>
            <person name="Henrissat B."/>
            <person name="Grigoriev I.V."/>
            <person name="Hibbett D.S."/>
            <person name="Martin F."/>
        </authorList>
    </citation>
    <scope>NUCLEOTIDE SEQUENCE [LARGE SCALE GENOMIC DNA]</scope>
    <source>
        <strain evidence="4">MAFF 305830</strain>
    </source>
</reference>
<gene>
    <name evidence="3" type="ORF">M408DRAFT_263218</name>
</gene>
<evidence type="ECO:0000313" key="4">
    <source>
        <dbReference type="Proteomes" id="UP000054097"/>
    </source>
</evidence>
<feature type="signal peptide" evidence="2">
    <location>
        <begin position="1"/>
        <end position="18"/>
    </location>
</feature>
<feature type="compositionally biased region" description="Basic residues" evidence="1">
    <location>
        <begin position="80"/>
        <end position="118"/>
    </location>
</feature>
<feature type="region of interest" description="Disordered" evidence="1">
    <location>
        <begin position="47"/>
        <end position="124"/>
    </location>
</feature>
<dbReference type="Proteomes" id="UP000054097">
    <property type="component" value="Unassembled WGS sequence"/>
</dbReference>
<reference evidence="3 4" key="1">
    <citation type="submission" date="2014-04" db="EMBL/GenBank/DDBJ databases">
        <authorList>
            <consortium name="DOE Joint Genome Institute"/>
            <person name="Kuo A."/>
            <person name="Zuccaro A."/>
            <person name="Kohler A."/>
            <person name="Nagy L.G."/>
            <person name="Floudas D."/>
            <person name="Copeland A."/>
            <person name="Barry K.W."/>
            <person name="Cichocki N."/>
            <person name="Veneault-Fourrey C."/>
            <person name="LaButti K."/>
            <person name="Lindquist E.A."/>
            <person name="Lipzen A."/>
            <person name="Lundell T."/>
            <person name="Morin E."/>
            <person name="Murat C."/>
            <person name="Sun H."/>
            <person name="Tunlid A."/>
            <person name="Henrissat B."/>
            <person name="Grigoriev I.V."/>
            <person name="Hibbett D.S."/>
            <person name="Martin F."/>
            <person name="Nordberg H.P."/>
            <person name="Cantor M.N."/>
            <person name="Hua S.X."/>
        </authorList>
    </citation>
    <scope>NUCLEOTIDE SEQUENCE [LARGE SCALE GENOMIC DNA]</scope>
    <source>
        <strain evidence="3 4">MAFF 305830</strain>
    </source>
</reference>
<feature type="chain" id="PRO_5002161132" evidence="2">
    <location>
        <begin position="19"/>
        <end position="124"/>
    </location>
</feature>
<evidence type="ECO:0000256" key="1">
    <source>
        <dbReference type="SAM" id="MobiDB-lite"/>
    </source>
</evidence>
<sequence>MRFATALIVISAAVCVLAAPIHHVTSHPDSDMALQAAHVHNSVSALHEHNHSLQVSHGEAGDALQPRSLEHMNELEARSGKKHRHGKHGKHGKHKKHGKHGKHKKHHKKHRKGGKARKAQMQAQ</sequence>